<comment type="caution">
    <text evidence="1">The sequence shown here is derived from an EMBL/GenBank/DDBJ whole genome shotgun (WGS) entry which is preliminary data.</text>
</comment>
<evidence type="ECO:0000313" key="1">
    <source>
        <dbReference type="EMBL" id="GGB49011.1"/>
    </source>
</evidence>
<name>A0A916TKJ4_9ACTN</name>
<evidence type="ECO:0000313" key="2">
    <source>
        <dbReference type="Proteomes" id="UP000621454"/>
    </source>
</evidence>
<proteinExistence type="predicted"/>
<dbReference type="EMBL" id="BMGC01000095">
    <property type="protein sequence ID" value="GGB49011.1"/>
    <property type="molecule type" value="Genomic_DNA"/>
</dbReference>
<accession>A0A916TKJ4</accession>
<sequence>MTATIEDLSYDRNIPRDIVHRESIAEVFLTDARPAARGAVFAAQLPRNHSYSVITGGRQRRTIRCC</sequence>
<gene>
    <name evidence="1" type="ORF">GCM10011489_40020</name>
</gene>
<reference evidence="1" key="1">
    <citation type="journal article" date="2014" name="Int. J. Syst. Evol. Microbiol.">
        <title>Complete genome sequence of Corynebacterium casei LMG S-19264T (=DSM 44701T), isolated from a smear-ripened cheese.</title>
        <authorList>
            <consortium name="US DOE Joint Genome Institute (JGI-PGF)"/>
            <person name="Walter F."/>
            <person name="Albersmeier A."/>
            <person name="Kalinowski J."/>
            <person name="Ruckert C."/>
        </authorList>
    </citation>
    <scope>NUCLEOTIDE SEQUENCE</scope>
    <source>
        <strain evidence="1">CGMCC 1.12827</strain>
    </source>
</reference>
<protein>
    <submittedName>
        <fullName evidence="1">Uncharacterized protein</fullName>
    </submittedName>
</protein>
<keyword evidence="2" id="KW-1185">Reference proteome</keyword>
<reference evidence="1" key="2">
    <citation type="submission" date="2020-09" db="EMBL/GenBank/DDBJ databases">
        <authorList>
            <person name="Sun Q."/>
            <person name="Zhou Y."/>
        </authorList>
    </citation>
    <scope>NUCLEOTIDE SEQUENCE</scope>
    <source>
        <strain evidence="1">CGMCC 1.12827</strain>
    </source>
</reference>
<dbReference type="Proteomes" id="UP000621454">
    <property type="component" value="Unassembled WGS sequence"/>
</dbReference>
<dbReference type="AlphaFoldDB" id="A0A916TKJ4"/>
<organism evidence="1 2">
    <name type="scientific">Gordonia jinhuaensis</name>
    <dbReference type="NCBI Taxonomy" id="1517702"/>
    <lineage>
        <taxon>Bacteria</taxon>
        <taxon>Bacillati</taxon>
        <taxon>Actinomycetota</taxon>
        <taxon>Actinomycetes</taxon>
        <taxon>Mycobacteriales</taxon>
        <taxon>Gordoniaceae</taxon>
        <taxon>Gordonia</taxon>
    </lineage>
</organism>